<reference evidence="2 3" key="1">
    <citation type="submission" date="2024-09" db="EMBL/GenBank/DDBJ databases">
        <authorList>
            <person name="Pan X."/>
        </authorList>
    </citation>
    <scope>NUCLEOTIDE SEQUENCE [LARGE SCALE GENOMIC DNA]</scope>
    <source>
        <strain evidence="2 3">B2969</strain>
    </source>
</reference>
<sequence>MAYLPRARRRWFGFGSIGGVLVALGVLLVGSASASAAPDNQFCVSVMQASVAWPFVNLDYPGQPFFQDGNADGFADQLVQGHDKLPALADTLDELATQATTDDLRANLHAVAAAIRQFGSEAAPTTAEASQTAVDAVAAPAAAIQDALEAQGCRAAPAGTQGQDQSDMGGGWDPVIVGLAIGAFVIAIAPMVYVVVYWLRRRGPVSVAPSGDRLAGRLSGWAVSTFTGRVKSVHIYTRTTGTVSGGHTSVDGSTSPVTASISTSVHQTVLLSAADGREVSFETLGGDLFADQVVTLCAAERHGARVNFAVLNHSTHTQHAFAEEIKLIQLGRRKGCLFILIQFVGVLGLLLFTVGLALILVPIAWLLNRKLGQLGDTGPLWRNSAAEAQDLLRV</sequence>
<keyword evidence="3" id="KW-1185">Reference proteome</keyword>
<proteinExistence type="predicted"/>
<dbReference type="RefSeq" id="WP_396640172.1">
    <property type="nucleotide sequence ID" value="NZ_JBIQWL010000002.1"/>
</dbReference>
<name>A0ABW7Q5V1_9MICO</name>
<feature type="transmembrane region" description="Helical" evidence="1">
    <location>
        <begin position="175"/>
        <end position="199"/>
    </location>
</feature>
<gene>
    <name evidence="2" type="ORF">ACH3VR_07730</name>
</gene>
<feature type="transmembrane region" description="Helical" evidence="1">
    <location>
        <begin position="336"/>
        <end position="367"/>
    </location>
</feature>
<evidence type="ECO:0008006" key="4">
    <source>
        <dbReference type="Google" id="ProtNLM"/>
    </source>
</evidence>
<keyword evidence="1" id="KW-0472">Membrane</keyword>
<accession>A0ABW7Q5V1</accession>
<dbReference type="PROSITE" id="PS51318">
    <property type="entry name" value="TAT"/>
    <property type="match status" value="1"/>
</dbReference>
<organism evidence="2 3">
    <name type="scientific">Microbacterium alkaliflavum</name>
    <dbReference type="NCBI Taxonomy" id="3248839"/>
    <lineage>
        <taxon>Bacteria</taxon>
        <taxon>Bacillati</taxon>
        <taxon>Actinomycetota</taxon>
        <taxon>Actinomycetes</taxon>
        <taxon>Micrococcales</taxon>
        <taxon>Microbacteriaceae</taxon>
        <taxon>Microbacterium</taxon>
    </lineage>
</organism>
<dbReference type="EMBL" id="JBIQWL010000002">
    <property type="protein sequence ID" value="MFH8250239.1"/>
    <property type="molecule type" value="Genomic_DNA"/>
</dbReference>
<comment type="caution">
    <text evidence="2">The sequence shown here is derived from an EMBL/GenBank/DDBJ whole genome shotgun (WGS) entry which is preliminary data.</text>
</comment>
<evidence type="ECO:0000313" key="3">
    <source>
        <dbReference type="Proteomes" id="UP001610861"/>
    </source>
</evidence>
<keyword evidence="1" id="KW-1133">Transmembrane helix</keyword>
<evidence type="ECO:0000313" key="2">
    <source>
        <dbReference type="EMBL" id="MFH8250239.1"/>
    </source>
</evidence>
<evidence type="ECO:0000256" key="1">
    <source>
        <dbReference type="SAM" id="Phobius"/>
    </source>
</evidence>
<keyword evidence="1" id="KW-0812">Transmembrane</keyword>
<dbReference type="InterPro" id="IPR006311">
    <property type="entry name" value="TAT_signal"/>
</dbReference>
<dbReference type="Proteomes" id="UP001610861">
    <property type="component" value="Unassembled WGS sequence"/>
</dbReference>
<protein>
    <recommendedName>
        <fullName evidence="4">DUF4349 domain-containing protein</fullName>
    </recommendedName>
</protein>